<evidence type="ECO:0000313" key="1">
    <source>
        <dbReference type="EMBL" id="KAJ0093335.1"/>
    </source>
</evidence>
<organism evidence="1 2">
    <name type="scientific">Pistacia atlantica</name>
    <dbReference type="NCBI Taxonomy" id="434234"/>
    <lineage>
        <taxon>Eukaryota</taxon>
        <taxon>Viridiplantae</taxon>
        <taxon>Streptophyta</taxon>
        <taxon>Embryophyta</taxon>
        <taxon>Tracheophyta</taxon>
        <taxon>Spermatophyta</taxon>
        <taxon>Magnoliopsida</taxon>
        <taxon>eudicotyledons</taxon>
        <taxon>Gunneridae</taxon>
        <taxon>Pentapetalae</taxon>
        <taxon>rosids</taxon>
        <taxon>malvids</taxon>
        <taxon>Sapindales</taxon>
        <taxon>Anacardiaceae</taxon>
        <taxon>Pistacia</taxon>
    </lineage>
</organism>
<name>A0ACC1B370_9ROSI</name>
<proteinExistence type="predicted"/>
<sequence>METSIYNAFVSAFVTKMISFTKVTQVSPFSACFSSKGIGSTCFGSAVRQIYLALQSMSVYWSIHGENSMVEVSKDVVCLGFANGGMNTRTSIVIQGHQLEYNLLSFDIATSRLGFRSSFLSHQATCLNFNFTSN</sequence>
<evidence type="ECO:0000313" key="2">
    <source>
        <dbReference type="Proteomes" id="UP001164250"/>
    </source>
</evidence>
<protein>
    <submittedName>
        <fullName evidence="1">Uncharacterized protein</fullName>
    </submittedName>
</protein>
<comment type="caution">
    <text evidence="1">The sequence shown here is derived from an EMBL/GenBank/DDBJ whole genome shotgun (WGS) entry which is preliminary data.</text>
</comment>
<keyword evidence="2" id="KW-1185">Reference proteome</keyword>
<gene>
    <name evidence="1" type="ORF">Patl1_25443</name>
</gene>
<reference evidence="2" key="1">
    <citation type="journal article" date="2023" name="G3 (Bethesda)">
        <title>Genome assembly and association tests identify interacting loci associated with vigor, precocity, and sex in interspecific pistachio rootstocks.</title>
        <authorList>
            <person name="Palmer W."/>
            <person name="Jacygrad E."/>
            <person name="Sagayaradj S."/>
            <person name="Cavanaugh K."/>
            <person name="Han R."/>
            <person name="Bertier L."/>
            <person name="Beede B."/>
            <person name="Kafkas S."/>
            <person name="Golino D."/>
            <person name="Preece J."/>
            <person name="Michelmore R."/>
        </authorList>
    </citation>
    <scope>NUCLEOTIDE SEQUENCE [LARGE SCALE GENOMIC DNA]</scope>
</reference>
<dbReference type="Proteomes" id="UP001164250">
    <property type="component" value="Chromosome 7"/>
</dbReference>
<accession>A0ACC1B370</accession>
<dbReference type="EMBL" id="CM047903">
    <property type="protein sequence ID" value="KAJ0093335.1"/>
    <property type="molecule type" value="Genomic_DNA"/>
</dbReference>